<evidence type="ECO:0000256" key="1">
    <source>
        <dbReference type="SAM" id="Phobius"/>
    </source>
</evidence>
<dbReference type="AlphaFoldDB" id="A0A9P5ZFQ4"/>
<evidence type="ECO:0000313" key="2">
    <source>
        <dbReference type="EMBL" id="KAF9487422.1"/>
    </source>
</evidence>
<organism evidence="2 3">
    <name type="scientific">Pleurotus eryngii</name>
    <name type="common">Boletus of the steppes</name>
    <dbReference type="NCBI Taxonomy" id="5323"/>
    <lineage>
        <taxon>Eukaryota</taxon>
        <taxon>Fungi</taxon>
        <taxon>Dikarya</taxon>
        <taxon>Basidiomycota</taxon>
        <taxon>Agaricomycotina</taxon>
        <taxon>Agaricomycetes</taxon>
        <taxon>Agaricomycetidae</taxon>
        <taxon>Agaricales</taxon>
        <taxon>Pleurotineae</taxon>
        <taxon>Pleurotaceae</taxon>
        <taxon>Pleurotus</taxon>
    </lineage>
</organism>
<dbReference type="EMBL" id="MU154779">
    <property type="protein sequence ID" value="KAF9487422.1"/>
    <property type="molecule type" value="Genomic_DNA"/>
</dbReference>
<proteinExistence type="predicted"/>
<name>A0A9P5ZFQ4_PLEER</name>
<feature type="transmembrane region" description="Helical" evidence="1">
    <location>
        <begin position="34"/>
        <end position="54"/>
    </location>
</feature>
<sequence length="81" mass="8992">MPPSPGDSAFEASTKDFLRFFKGFYNHSTSTDPMQYIIAVIAASVVRFAFGVAIKDKLSKEDYLYVVRASQVHSSQIVLAQ</sequence>
<keyword evidence="3" id="KW-1185">Reference proteome</keyword>
<protein>
    <submittedName>
        <fullName evidence="2">Uncharacterized protein</fullName>
    </submittedName>
</protein>
<comment type="caution">
    <text evidence="2">The sequence shown here is derived from an EMBL/GenBank/DDBJ whole genome shotgun (WGS) entry which is preliminary data.</text>
</comment>
<reference evidence="2" key="1">
    <citation type="submission" date="2020-11" db="EMBL/GenBank/DDBJ databases">
        <authorList>
            <consortium name="DOE Joint Genome Institute"/>
            <person name="Ahrendt S."/>
            <person name="Riley R."/>
            <person name="Andreopoulos W."/>
            <person name="Labutti K."/>
            <person name="Pangilinan J."/>
            <person name="Ruiz-Duenas F.J."/>
            <person name="Barrasa J.M."/>
            <person name="Sanchez-Garcia M."/>
            <person name="Camarero S."/>
            <person name="Miyauchi S."/>
            <person name="Serrano A."/>
            <person name="Linde D."/>
            <person name="Babiker R."/>
            <person name="Drula E."/>
            <person name="Ayuso-Fernandez I."/>
            <person name="Pacheco R."/>
            <person name="Padilla G."/>
            <person name="Ferreira P."/>
            <person name="Barriuso J."/>
            <person name="Kellner H."/>
            <person name="Castanera R."/>
            <person name="Alfaro M."/>
            <person name="Ramirez L."/>
            <person name="Pisabarro A.G."/>
            <person name="Kuo A."/>
            <person name="Tritt A."/>
            <person name="Lipzen A."/>
            <person name="He G."/>
            <person name="Yan M."/>
            <person name="Ng V."/>
            <person name="Cullen D."/>
            <person name="Martin F."/>
            <person name="Rosso M.-N."/>
            <person name="Henrissat B."/>
            <person name="Hibbett D."/>
            <person name="Martinez A.T."/>
            <person name="Grigoriev I.V."/>
        </authorList>
    </citation>
    <scope>NUCLEOTIDE SEQUENCE</scope>
    <source>
        <strain evidence="2">ATCC 90797</strain>
    </source>
</reference>
<keyword evidence="1" id="KW-0812">Transmembrane</keyword>
<gene>
    <name evidence="2" type="ORF">BDN71DRAFT_1513988</name>
</gene>
<keyword evidence="1" id="KW-0472">Membrane</keyword>
<dbReference type="Proteomes" id="UP000807025">
    <property type="component" value="Unassembled WGS sequence"/>
</dbReference>
<evidence type="ECO:0000313" key="3">
    <source>
        <dbReference type="Proteomes" id="UP000807025"/>
    </source>
</evidence>
<keyword evidence="1" id="KW-1133">Transmembrane helix</keyword>
<accession>A0A9P5ZFQ4</accession>